<dbReference type="InterPro" id="IPR005106">
    <property type="entry name" value="Asp/hSer_DH_NAD-bd"/>
</dbReference>
<dbReference type="GO" id="GO:0050661">
    <property type="term" value="F:NADP binding"/>
    <property type="evidence" value="ECO:0007669"/>
    <property type="project" value="InterPro"/>
</dbReference>
<dbReference type="InterPro" id="IPR002811">
    <property type="entry name" value="Asp_DH"/>
</dbReference>
<keyword evidence="6" id="KW-1185">Reference proteome</keyword>
<comment type="caution">
    <text evidence="5">The sequence shown here is derived from an EMBL/GenBank/DDBJ whole genome shotgun (WGS) entry which is preliminary data.</text>
</comment>
<dbReference type="GO" id="GO:0033735">
    <property type="term" value="F:aspartate dehydrogenase [NAD(P)+] activity"/>
    <property type="evidence" value="ECO:0007669"/>
    <property type="project" value="InterPro"/>
</dbReference>
<feature type="domain" description="Aspartate dehydrogenase" evidence="3">
    <location>
        <begin position="193"/>
        <end position="255"/>
    </location>
</feature>
<dbReference type="AlphaFoldDB" id="A0A418WUM2"/>
<dbReference type="EMBL" id="QYUM01000001">
    <property type="protein sequence ID" value="RJF96403.1"/>
    <property type="molecule type" value="Genomic_DNA"/>
</dbReference>
<accession>A0A418WUM2</accession>
<dbReference type="GO" id="GO:0009435">
    <property type="term" value="P:NAD+ biosynthetic process"/>
    <property type="evidence" value="ECO:0007669"/>
    <property type="project" value="InterPro"/>
</dbReference>
<dbReference type="OrthoDB" id="8456681at2"/>
<dbReference type="SUPFAM" id="SSF55347">
    <property type="entry name" value="Glyceraldehyde-3-phosphate dehydrogenase-like, C-terminal domain"/>
    <property type="match status" value="1"/>
</dbReference>
<dbReference type="Proteomes" id="UP000286100">
    <property type="component" value="Unassembled WGS sequence"/>
</dbReference>
<feature type="region of interest" description="Disordered" evidence="2">
    <location>
        <begin position="1"/>
        <end position="35"/>
    </location>
</feature>
<name>A0A418WUM2_9SPHN</name>
<evidence type="ECO:0000313" key="5">
    <source>
        <dbReference type="EMBL" id="RJF96403.1"/>
    </source>
</evidence>
<dbReference type="Gene3D" id="3.30.360.10">
    <property type="entry name" value="Dihydrodipicolinate Reductase, domain 2"/>
    <property type="match status" value="1"/>
</dbReference>
<reference evidence="5 6" key="1">
    <citation type="submission" date="2018-09" db="EMBL/GenBank/DDBJ databases">
        <authorList>
            <person name="Zhu H."/>
        </authorList>
    </citation>
    <scope>NUCLEOTIDE SEQUENCE [LARGE SCALE GENOMIC DNA]</scope>
    <source>
        <strain evidence="5 6">K2R01-6</strain>
    </source>
</reference>
<dbReference type="PANTHER" id="PTHR31873:SF6">
    <property type="entry name" value="ASPARTATE DEHYDROGENASE DOMAIN-CONTAINING PROTEIN"/>
    <property type="match status" value="1"/>
</dbReference>
<dbReference type="Gene3D" id="3.40.50.720">
    <property type="entry name" value="NAD(P)-binding Rossmann-like Domain"/>
    <property type="match status" value="1"/>
</dbReference>
<dbReference type="SUPFAM" id="SSF51735">
    <property type="entry name" value="NAD(P)-binding Rossmann-fold domains"/>
    <property type="match status" value="1"/>
</dbReference>
<feature type="compositionally biased region" description="Low complexity" evidence="2">
    <location>
        <begin position="1"/>
        <end position="16"/>
    </location>
</feature>
<comment type="similarity">
    <text evidence="1">Belongs to the L-aspartate dehydrogenase family.</text>
</comment>
<protein>
    <submittedName>
        <fullName evidence="5">DUF108 domain-containing protein</fullName>
    </submittedName>
</protein>
<evidence type="ECO:0000259" key="4">
    <source>
        <dbReference type="Pfam" id="PF03447"/>
    </source>
</evidence>
<dbReference type="Pfam" id="PF01958">
    <property type="entry name" value="Asp_DH_C"/>
    <property type="match status" value="1"/>
</dbReference>
<gene>
    <name evidence="5" type="ORF">D3876_00175</name>
</gene>
<dbReference type="Pfam" id="PF03447">
    <property type="entry name" value="NAD_binding_3"/>
    <property type="match status" value="1"/>
</dbReference>
<proteinExistence type="inferred from homology"/>
<organism evidence="5 6">
    <name type="scientific">Sphingomonas cavernae</name>
    <dbReference type="NCBI Taxonomy" id="2320861"/>
    <lineage>
        <taxon>Bacteria</taxon>
        <taxon>Pseudomonadati</taxon>
        <taxon>Pseudomonadota</taxon>
        <taxon>Alphaproteobacteria</taxon>
        <taxon>Sphingomonadales</taxon>
        <taxon>Sphingomonadaceae</taxon>
        <taxon>Sphingomonas</taxon>
    </lineage>
</organism>
<evidence type="ECO:0000256" key="1">
    <source>
        <dbReference type="ARBA" id="ARBA00008331"/>
    </source>
</evidence>
<evidence type="ECO:0000256" key="2">
    <source>
        <dbReference type="SAM" id="MobiDB-lite"/>
    </source>
</evidence>
<evidence type="ECO:0000313" key="6">
    <source>
        <dbReference type="Proteomes" id="UP000286100"/>
    </source>
</evidence>
<dbReference type="InterPro" id="IPR036291">
    <property type="entry name" value="NAD(P)-bd_dom_sf"/>
</dbReference>
<sequence length="294" mass="31249">MKAASPTSSDPSSSPTLRRAPTAHRSNGNTELKRRRGGAMRVGLIGFGFIGAEIYRRFADHVSTAEIAFVHNRNRDRLKGVPDALVLDDLDDARAFAPDLVVEVAGPEVSARHGEALLGIADYMPLSLTALADDALRARLVRSARLSGRSLFVAHGALVGLDSLVEWGAMWDRVSITFRKPPGSLGVAADAVTAETVLFDGSVREIARRYPHNVNAMVACALATTGLDLCHARLIADPGITHLELAIEAIGRDGTRLAIERRQPAVGVSGSEMAEAVCRSILRAGGQSGAIEFV</sequence>
<evidence type="ECO:0000259" key="3">
    <source>
        <dbReference type="Pfam" id="PF01958"/>
    </source>
</evidence>
<dbReference type="PANTHER" id="PTHR31873">
    <property type="entry name" value="L-ASPARTATE DEHYDROGENASE-RELATED"/>
    <property type="match status" value="1"/>
</dbReference>
<feature type="domain" description="Aspartate/homoserine dehydrogenase NAD-binding" evidence="4">
    <location>
        <begin position="46"/>
        <end position="153"/>
    </location>
</feature>